<evidence type="ECO:0000313" key="3">
    <source>
        <dbReference type="EMBL" id="ONH81546.1"/>
    </source>
</evidence>
<dbReference type="InterPro" id="IPR036188">
    <property type="entry name" value="FAD/NAD-bd_sf"/>
</dbReference>
<dbReference type="GO" id="GO:0005737">
    <property type="term" value="C:cytoplasm"/>
    <property type="evidence" value="ECO:0007669"/>
    <property type="project" value="TreeGrafter"/>
</dbReference>
<evidence type="ECO:0000259" key="2">
    <source>
        <dbReference type="Pfam" id="PF01266"/>
    </source>
</evidence>
<dbReference type="STRING" id="207340.APZ41_019250"/>
<keyword evidence="1" id="KW-0560">Oxidoreductase</keyword>
<dbReference type="Pfam" id="PF01266">
    <property type="entry name" value="DAO"/>
    <property type="match status" value="1"/>
</dbReference>
<protein>
    <recommendedName>
        <fullName evidence="2">FAD dependent oxidoreductase domain-containing protein</fullName>
    </recommendedName>
</protein>
<organism evidence="3 4">
    <name type="scientific">Roseomonas mucosa</name>
    <dbReference type="NCBI Taxonomy" id="207340"/>
    <lineage>
        <taxon>Bacteria</taxon>
        <taxon>Pseudomonadati</taxon>
        <taxon>Pseudomonadota</taxon>
        <taxon>Alphaproteobacteria</taxon>
        <taxon>Acetobacterales</taxon>
        <taxon>Roseomonadaceae</taxon>
        <taxon>Roseomonas</taxon>
    </lineage>
</organism>
<feature type="domain" description="FAD dependent oxidoreductase" evidence="2">
    <location>
        <begin position="10"/>
        <end position="352"/>
    </location>
</feature>
<dbReference type="Proteomes" id="UP000054844">
    <property type="component" value="Unassembled WGS sequence"/>
</dbReference>
<dbReference type="PANTHER" id="PTHR13847:SF287">
    <property type="entry name" value="FAD-DEPENDENT OXIDOREDUCTASE DOMAIN-CONTAINING PROTEIN 1"/>
    <property type="match status" value="1"/>
</dbReference>
<dbReference type="EMBL" id="LLWF02000108">
    <property type="protein sequence ID" value="ONH81546.1"/>
    <property type="molecule type" value="Genomic_DNA"/>
</dbReference>
<proteinExistence type="predicted"/>
<dbReference type="PANTHER" id="PTHR13847">
    <property type="entry name" value="SARCOSINE DEHYDROGENASE-RELATED"/>
    <property type="match status" value="1"/>
</dbReference>
<evidence type="ECO:0000256" key="1">
    <source>
        <dbReference type="ARBA" id="ARBA00023002"/>
    </source>
</evidence>
<keyword evidence="4" id="KW-1185">Reference proteome</keyword>
<dbReference type="AlphaFoldDB" id="A0A1S8CZR6"/>
<accession>A0A1S8CZR6</accession>
<comment type="caution">
    <text evidence="3">The sequence shown here is derived from an EMBL/GenBank/DDBJ whole genome shotgun (WGS) entry which is preliminary data.</text>
</comment>
<reference evidence="3" key="1">
    <citation type="submission" date="2016-12" db="EMBL/GenBank/DDBJ databases">
        <title>Draft genome sequence of Roseomonas mucosa strain AU37, isolated from a peripheral intravenous catheter.</title>
        <authorList>
            <person name="Choudhury M.A."/>
            <person name="Sidjabat H.E."/>
            <person name="Wailan A.M."/>
            <person name="Zhang L."/>
            <person name="Marsh N.M."/>
            <person name="Rickard C.M."/>
            <person name="Davies M."/>
            <person name="Mcmillan D.J."/>
        </authorList>
    </citation>
    <scope>NUCLEOTIDE SEQUENCE [LARGE SCALE GENOMIC DNA]</scope>
    <source>
        <strain evidence="3">AU37</strain>
    </source>
</reference>
<dbReference type="GO" id="GO:0016491">
    <property type="term" value="F:oxidoreductase activity"/>
    <property type="evidence" value="ECO:0007669"/>
    <property type="project" value="UniProtKB-KW"/>
</dbReference>
<evidence type="ECO:0000313" key="4">
    <source>
        <dbReference type="Proteomes" id="UP000054844"/>
    </source>
</evidence>
<dbReference type="InterPro" id="IPR006076">
    <property type="entry name" value="FAD-dep_OxRdtase"/>
</dbReference>
<gene>
    <name evidence="3" type="ORF">APZ41_019250</name>
</gene>
<dbReference type="Gene3D" id="3.50.50.60">
    <property type="entry name" value="FAD/NAD(P)-binding domain"/>
    <property type="match status" value="1"/>
</dbReference>
<name>A0A1S8CZR6_9PROT</name>
<dbReference type="SUPFAM" id="SSF51905">
    <property type="entry name" value="FAD/NAD(P)-binding domain"/>
    <property type="match status" value="1"/>
</dbReference>
<dbReference type="Gene3D" id="3.30.9.10">
    <property type="entry name" value="D-Amino Acid Oxidase, subunit A, domain 2"/>
    <property type="match status" value="1"/>
</dbReference>
<sequence>MESRMEHFEAVVIGGGAAGASVAYELSCFGPVVLVEREAGLGYHSTGRSAAVISENYGPLGWQTLVTASRPFFEAPPPGFASNPLLHRIGALYFGTREQEASLRNDEAELKRRGVSCRLLPATEAARLSPTVRTNGFTLALHEPECADIDADALVQGYVRAGKARGLRTLMSTEAVTLERRTAVWHVRTSGVEFTASRVVNAAGSWADEVAARAGIRPKGLQPYRRTAITFEAPEGSDVRSWPMTFDVAETWYFKPEAGHVMVSPVDKTACPACDAAPDEYDVALAIDRIENATIMKVRRIVSRWAGLRTFAADEQPVIGPDPDEASFHWLAGQGGNGVMGAPGAAQLAAALAMGESLPGFVGAYGMDIGRVLPSRNFVAKAAKQQAAV</sequence>